<sequence length="124" mass="13837">MEAAQKLSLPKGVSNVGNLMSIREENPKESEEVVEIHTSETSIHDNTWEEARPDGLLNENLAVIKPIMIGDPTQDILDLFLGHLLKRPHEEEQKMDQSGGSERRACCSSDGCFPIHEEKEQSEG</sequence>
<proteinExistence type="predicted"/>
<dbReference type="AlphaFoldDB" id="A0AAV3RAU9"/>
<evidence type="ECO:0000313" key="2">
    <source>
        <dbReference type="EMBL" id="GAA0172235.1"/>
    </source>
</evidence>
<keyword evidence="3" id="KW-1185">Reference proteome</keyword>
<organism evidence="2 3">
    <name type="scientific">Lithospermum erythrorhizon</name>
    <name type="common">Purple gromwell</name>
    <name type="synonym">Lithospermum officinale var. erythrorhizon</name>
    <dbReference type="NCBI Taxonomy" id="34254"/>
    <lineage>
        <taxon>Eukaryota</taxon>
        <taxon>Viridiplantae</taxon>
        <taxon>Streptophyta</taxon>
        <taxon>Embryophyta</taxon>
        <taxon>Tracheophyta</taxon>
        <taxon>Spermatophyta</taxon>
        <taxon>Magnoliopsida</taxon>
        <taxon>eudicotyledons</taxon>
        <taxon>Gunneridae</taxon>
        <taxon>Pentapetalae</taxon>
        <taxon>asterids</taxon>
        <taxon>lamiids</taxon>
        <taxon>Boraginales</taxon>
        <taxon>Boraginaceae</taxon>
        <taxon>Boraginoideae</taxon>
        <taxon>Lithospermeae</taxon>
        <taxon>Lithospermum</taxon>
    </lineage>
</organism>
<feature type="compositionally biased region" description="Basic and acidic residues" evidence="1">
    <location>
        <begin position="115"/>
        <end position="124"/>
    </location>
</feature>
<evidence type="ECO:0000313" key="3">
    <source>
        <dbReference type="Proteomes" id="UP001454036"/>
    </source>
</evidence>
<protein>
    <submittedName>
        <fullName evidence="2">Uncharacterized protein</fullName>
    </submittedName>
</protein>
<feature type="region of interest" description="Disordered" evidence="1">
    <location>
        <begin position="90"/>
        <end position="124"/>
    </location>
</feature>
<comment type="caution">
    <text evidence="2">The sequence shown here is derived from an EMBL/GenBank/DDBJ whole genome shotgun (WGS) entry which is preliminary data.</text>
</comment>
<gene>
    <name evidence="2" type="ORF">LIER_41308</name>
</gene>
<evidence type="ECO:0000256" key="1">
    <source>
        <dbReference type="SAM" id="MobiDB-lite"/>
    </source>
</evidence>
<feature type="compositionally biased region" description="Basic and acidic residues" evidence="1">
    <location>
        <begin position="90"/>
        <end position="105"/>
    </location>
</feature>
<dbReference type="Proteomes" id="UP001454036">
    <property type="component" value="Unassembled WGS sequence"/>
</dbReference>
<dbReference type="EMBL" id="BAABME010025497">
    <property type="protein sequence ID" value="GAA0172235.1"/>
    <property type="molecule type" value="Genomic_DNA"/>
</dbReference>
<accession>A0AAV3RAU9</accession>
<name>A0AAV3RAU9_LITER</name>
<reference evidence="2 3" key="1">
    <citation type="submission" date="2024-01" db="EMBL/GenBank/DDBJ databases">
        <title>The complete chloroplast genome sequence of Lithospermum erythrorhizon: insights into the phylogenetic relationship among Boraginaceae species and the maternal lineages of purple gromwells.</title>
        <authorList>
            <person name="Okada T."/>
            <person name="Watanabe K."/>
        </authorList>
    </citation>
    <scope>NUCLEOTIDE SEQUENCE [LARGE SCALE GENOMIC DNA]</scope>
</reference>